<evidence type="ECO:0000313" key="2">
    <source>
        <dbReference type="EMBL" id="QNA46034.1"/>
    </source>
</evidence>
<keyword evidence="3" id="KW-1185">Reference proteome</keyword>
<dbReference type="SUPFAM" id="SSF52833">
    <property type="entry name" value="Thioredoxin-like"/>
    <property type="match status" value="1"/>
</dbReference>
<gene>
    <name evidence="2" type="ORF">H4075_07585</name>
</gene>
<dbReference type="CDD" id="cd03024">
    <property type="entry name" value="DsbA_FrnE"/>
    <property type="match status" value="1"/>
</dbReference>
<evidence type="ECO:0000313" key="3">
    <source>
        <dbReference type="Proteomes" id="UP000515344"/>
    </source>
</evidence>
<dbReference type="Gene3D" id="3.40.30.10">
    <property type="entry name" value="Glutaredoxin"/>
    <property type="match status" value="1"/>
</dbReference>
<sequence>MKVEIWSDLVCPFCYIGKRKFEQALELFPDKENVEVVWKSFQLDPEMKTTPGESVHQYLAKRKGVSVEKAKEMGQYMSNMAKEVGLEYNFDIAVINNTLAPHRLLHLAKKYGVQNEAKEKLFAAYYTAGKDIADTDVLIETGTSLGIPADEIRNMLESDLYVDEVREDQYRAQQIGVQGVPFFVFNNKYAVSGAQPAAVFTQVLDTVWEEEKPLVEIAAADGFCTTDGICN</sequence>
<dbReference type="PANTHER" id="PTHR13887:SF41">
    <property type="entry name" value="THIOREDOXIN SUPERFAMILY PROTEIN"/>
    <property type="match status" value="1"/>
</dbReference>
<evidence type="ECO:0000259" key="1">
    <source>
        <dbReference type="Pfam" id="PF01323"/>
    </source>
</evidence>
<dbReference type="PANTHER" id="PTHR13887">
    <property type="entry name" value="GLUTATHIONE S-TRANSFERASE KAPPA"/>
    <property type="match status" value="1"/>
</dbReference>
<dbReference type="EMBL" id="CP060007">
    <property type="protein sequence ID" value="QNA46034.1"/>
    <property type="molecule type" value="Genomic_DNA"/>
</dbReference>
<organism evidence="2 3">
    <name type="scientific">Lacibacter sediminis</name>
    <dbReference type="NCBI Taxonomy" id="2760713"/>
    <lineage>
        <taxon>Bacteria</taxon>
        <taxon>Pseudomonadati</taxon>
        <taxon>Bacteroidota</taxon>
        <taxon>Chitinophagia</taxon>
        <taxon>Chitinophagales</taxon>
        <taxon>Chitinophagaceae</taxon>
        <taxon>Lacibacter</taxon>
    </lineage>
</organism>
<feature type="domain" description="DSBA-like thioredoxin" evidence="1">
    <location>
        <begin position="3"/>
        <end position="204"/>
    </location>
</feature>
<proteinExistence type="predicted"/>
<dbReference type="Pfam" id="PF01323">
    <property type="entry name" value="DSBA"/>
    <property type="match status" value="1"/>
</dbReference>
<reference evidence="3" key="1">
    <citation type="submission" date="2020-08" db="EMBL/GenBank/DDBJ databases">
        <title>Lacibacter sp. S13-6-6 genome sequencing.</title>
        <authorList>
            <person name="Jin L."/>
        </authorList>
    </citation>
    <scope>NUCLEOTIDE SEQUENCE [LARGE SCALE GENOMIC DNA]</scope>
    <source>
        <strain evidence="3">S13-6-6</strain>
    </source>
</reference>
<name>A0A7G5XKN1_9BACT</name>
<dbReference type="GO" id="GO:0016491">
    <property type="term" value="F:oxidoreductase activity"/>
    <property type="evidence" value="ECO:0007669"/>
    <property type="project" value="InterPro"/>
</dbReference>
<dbReference type="Proteomes" id="UP000515344">
    <property type="component" value="Chromosome"/>
</dbReference>
<protein>
    <submittedName>
        <fullName evidence="2">DsbA family oxidoreductase</fullName>
    </submittedName>
</protein>
<dbReference type="InterPro" id="IPR036249">
    <property type="entry name" value="Thioredoxin-like_sf"/>
</dbReference>
<dbReference type="InterPro" id="IPR001853">
    <property type="entry name" value="DSBA-like_thioredoxin_dom"/>
</dbReference>
<dbReference type="RefSeq" id="WP_182805607.1">
    <property type="nucleotide sequence ID" value="NZ_CP060007.1"/>
</dbReference>
<accession>A0A7G5XKN1</accession>
<dbReference type="KEGG" id="lacs:H4075_07585"/>
<dbReference type="AlphaFoldDB" id="A0A7G5XKN1"/>